<gene>
    <name evidence="2" type="ORF">EVAR_80919_1</name>
</gene>
<sequence>MLPVRLYRETPRLANNPCGVSAVAGDSRATAAGARRGELSRVTGPKASKGRPDKISHRSLGRSRALRVCRAAARESERSPHYIPTSFISV</sequence>
<organism evidence="2 3">
    <name type="scientific">Eumeta variegata</name>
    <name type="common">Bagworm moth</name>
    <name type="synonym">Eumeta japonica</name>
    <dbReference type="NCBI Taxonomy" id="151549"/>
    <lineage>
        <taxon>Eukaryota</taxon>
        <taxon>Metazoa</taxon>
        <taxon>Ecdysozoa</taxon>
        <taxon>Arthropoda</taxon>
        <taxon>Hexapoda</taxon>
        <taxon>Insecta</taxon>
        <taxon>Pterygota</taxon>
        <taxon>Neoptera</taxon>
        <taxon>Endopterygota</taxon>
        <taxon>Lepidoptera</taxon>
        <taxon>Glossata</taxon>
        <taxon>Ditrysia</taxon>
        <taxon>Tineoidea</taxon>
        <taxon>Psychidae</taxon>
        <taxon>Oiketicinae</taxon>
        <taxon>Eumeta</taxon>
    </lineage>
</organism>
<protein>
    <submittedName>
        <fullName evidence="2">Uncharacterized protein</fullName>
    </submittedName>
</protein>
<evidence type="ECO:0000256" key="1">
    <source>
        <dbReference type="SAM" id="MobiDB-lite"/>
    </source>
</evidence>
<dbReference type="Proteomes" id="UP000299102">
    <property type="component" value="Unassembled WGS sequence"/>
</dbReference>
<comment type="caution">
    <text evidence="2">The sequence shown here is derived from an EMBL/GenBank/DDBJ whole genome shotgun (WGS) entry which is preliminary data.</text>
</comment>
<feature type="region of interest" description="Disordered" evidence="1">
    <location>
        <begin position="27"/>
        <end position="61"/>
    </location>
</feature>
<name>A0A4C1V1J7_EUMVA</name>
<keyword evidence="3" id="KW-1185">Reference proteome</keyword>
<dbReference type="EMBL" id="BGZK01000255">
    <property type="protein sequence ID" value="GBP32152.1"/>
    <property type="molecule type" value="Genomic_DNA"/>
</dbReference>
<accession>A0A4C1V1J7</accession>
<reference evidence="2 3" key="1">
    <citation type="journal article" date="2019" name="Commun. Biol.">
        <title>The bagworm genome reveals a unique fibroin gene that provides high tensile strength.</title>
        <authorList>
            <person name="Kono N."/>
            <person name="Nakamura H."/>
            <person name="Ohtoshi R."/>
            <person name="Tomita M."/>
            <person name="Numata K."/>
            <person name="Arakawa K."/>
        </authorList>
    </citation>
    <scope>NUCLEOTIDE SEQUENCE [LARGE SCALE GENOMIC DNA]</scope>
</reference>
<evidence type="ECO:0000313" key="3">
    <source>
        <dbReference type="Proteomes" id="UP000299102"/>
    </source>
</evidence>
<evidence type="ECO:0000313" key="2">
    <source>
        <dbReference type="EMBL" id="GBP32152.1"/>
    </source>
</evidence>
<proteinExistence type="predicted"/>
<dbReference type="AlphaFoldDB" id="A0A4C1V1J7"/>